<dbReference type="GO" id="GO:0003677">
    <property type="term" value="F:DNA binding"/>
    <property type="evidence" value="ECO:0007669"/>
    <property type="project" value="InterPro"/>
</dbReference>
<accession>A0A6N8CR19</accession>
<dbReference type="RefSeq" id="WP_141306174.1">
    <property type="nucleotide sequence ID" value="NZ_WNHB01000007.1"/>
</dbReference>
<comment type="caution">
    <text evidence="3">The sequence shown here is derived from an EMBL/GenBank/DDBJ whole genome shotgun (WGS) entry which is preliminary data.</text>
</comment>
<dbReference type="InterPro" id="IPR050900">
    <property type="entry name" value="Transposase_IS3/IS150/IS904"/>
</dbReference>
<dbReference type="AlphaFoldDB" id="A0A6N8CR19"/>
<dbReference type="Pfam" id="PF00665">
    <property type="entry name" value="rve"/>
    <property type="match status" value="1"/>
</dbReference>
<evidence type="ECO:0000313" key="4">
    <source>
        <dbReference type="Proteomes" id="UP000440978"/>
    </source>
</evidence>
<dbReference type="InterPro" id="IPR048020">
    <property type="entry name" value="Transpos_IS3"/>
</dbReference>
<reference evidence="3 4" key="1">
    <citation type="submission" date="2019-11" db="EMBL/GenBank/DDBJ databases">
        <title>Terrilactibacillus tamarindus sp. nov. BCM23-1 isolated from bark of Tamarindus indica.</title>
        <authorList>
            <person name="Kingkaew E."/>
            <person name="Tanasupawat S."/>
        </authorList>
    </citation>
    <scope>NUCLEOTIDE SEQUENCE [LARGE SCALE GENOMIC DNA]</scope>
    <source>
        <strain evidence="3 4">BCM23-1</strain>
    </source>
</reference>
<dbReference type="InterPro" id="IPR001584">
    <property type="entry name" value="Integrase_cat-core"/>
</dbReference>
<dbReference type="SUPFAM" id="SSF53098">
    <property type="entry name" value="Ribonuclease H-like"/>
    <property type="match status" value="1"/>
</dbReference>
<dbReference type="Proteomes" id="UP000440978">
    <property type="component" value="Unassembled WGS sequence"/>
</dbReference>
<dbReference type="OrthoDB" id="9781005at2"/>
<sequence length="384" mass="44741">MGSGKTSNKFNKEFRQMIVELYQSGTPVKDLSSEYGVSETTIYKWIKKLNPISLEDGKSFTPEDYLKLQKEMRRIQEENEILKKGYGHIRKKVTSAEMSVLIDRLQEKHPIKTVCQVLDMPRSTYYQAKSAGESSLARENRKLMQRIQTLYTESKRRYGAPKIQKRLRKEGFMVSLKRVQQLMRRANLRSIIVKKYRPQSSQGPVENRKNVLAQDFTTTKINQKWVADITYIHTIKEGWCYLASVMDLCTRKIIGYSFSRSMTTELALKALDNACVNQNPEPGLILHTDLGSQYTSHEFEKAIQEKQIVHSFSKKGCPYDNACIESFHATLKKEEIHQTTYHDFNEARRALFQYIEGWYNRSRIHSCLDYLTPQEAEDKFLKVA</sequence>
<dbReference type="GO" id="GO:0004803">
    <property type="term" value="F:transposase activity"/>
    <property type="evidence" value="ECO:0007669"/>
    <property type="project" value="InterPro"/>
</dbReference>
<comment type="function">
    <text evidence="1">Involved in the transposition of the insertion sequence.</text>
</comment>
<organism evidence="3 4">
    <name type="scientific">Terrilactibacillus tamarindi</name>
    <dbReference type="NCBI Taxonomy" id="2599694"/>
    <lineage>
        <taxon>Bacteria</taxon>
        <taxon>Bacillati</taxon>
        <taxon>Bacillota</taxon>
        <taxon>Bacilli</taxon>
        <taxon>Bacillales</taxon>
        <taxon>Bacillaceae</taxon>
        <taxon>Terrilactibacillus</taxon>
    </lineage>
</organism>
<dbReference type="PROSITE" id="PS50994">
    <property type="entry name" value="INTEGRASE"/>
    <property type="match status" value="1"/>
</dbReference>
<dbReference type="Pfam" id="PF01527">
    <property type="entry name" value="HTH_Tnp_1"/>
    <property type="match status" value="1"/>
</dbReference>
<dbReference type="GO" id="GO:0006313">
    <property type="term" value="P:DNA transposition"/>
    <property type="evidence" value="ECO:0007669"/>
    <property type="project" value="InterPro"/>
</dbReference>
<proteinExistence type="predicted"/>
<dbReference type="InterPro" id="IPR012337">
    <property type="entry name" value="RNaseH-like_sf"/>
</dbReference>
<dbReference type="PANTHER" id="PTHR46889:SF7">
    <property type="entry name" value="TRANSPOSASE FOR INSERTION SEQUENCE ELEMENT IS904"/>
    <property type="match status" value="1"/>
</dbReference>
<dbReference type="NCBIfam" id="NF033516">
    <property type="entry name" value="transpos_IS3"/>
    <property type="match status" value="1"/>
</dbReference>
<evidence type="ECO:0000256" key="1">
    <source>
        <dbReference type="ARBA" id="ARBA00002286"/>
    </source>
</evidence>
<evidence type="ECO:0000259" key="2">
    <source>
        <dbReference type="PROSITE" id="PS50994"/>
    </source>
</evidence>
<gene>
    <name evidence="3" type="ORF">GMB86_06375</name>
</gene>
<name>A0A6N8CR19_9BACI</name>
<feature type="domain" description="Integrase catalytic" evidence="2">
    <location>
        <begin position="216"/>
        <end position="381"/>
    </location>
</feature>
<dbReference type="SUPFAM" id="SSF46689">
    <property type="entry name" value="Homeodomain-like"/>
    <property type="match status" value="1"/>
</dbReference>
<protein>
    <submittedName>
        <fullName evidence="3">IS3 family transposase</fullName>
    </submittedName>
</protein>
<dbReference type="InterPro" id="IPR002514">
    <property type="entry name" value="Transposase_8"/>
</dbReference>
<dbReference type="InterPro" id="IPR036397">
    <property type="entry name" value="RNaseH_sf"/>
</dbReference>
<dbReference type="Pfam" id="PF13276">
    <property type="entry name" value="HTH_21"/>
    <property type="match status" value="1"/>
</dbReference>
<dbReference type="InterPro" id="IPR009057">
    <property type="entry name" value="Homeodomain-like_sf"/>
</dbReference>
<dbReference type="EMBL" id="WNHB01000007">
    <property type="protein sequence ID" value="MTT31637.1"/>
    <property type="molecule type" value="Genomic_DNA"/>
</dbReference>
<dbReference type="Gene3D" id="3.30.420.10">
    <property type="entry name" value="Ribonuclease H-like superfamily/Ribonuclease H"/>
    <property type="match status" value="1"/>
</dbReference>
<dbReference type="Pfam" id="PF13333">
    <property type="entry name" value="rve_2"/>
    <property type="match status" value="1"/>
</dbReference>
<dbReference type="GO" id="GO:0015074">
    <property type="term" value="P:DNA integration"/>
    <property type="evidence" value="ECO:0007669"/>
    <property type="project" value="InterPro"/>
</dbReference>
<dbReference type="InterPro" id="IPR025948">
    <property type="entry name" value="HTH-like_dom"/>
</dbReference>
<evidence type="ECO:0000313" key="3">
    <source>
        <dbReference type="EMBL" id="MTT31637.1"/>
    </source>
</evidence>
<dbReference type="Gene3D" id="1.10.10.60">
    <property type="entry name" value="Homeodomain-like"/>
    <property type="match status" value="1"/>
</dbReference>
<keyword evidence="4" id="KW-1185">Reference proteome</keyword>
<dbReference type="PANTHER" id="PTHR46889">
    <property type="entry name" value="TRANSPOSASE INSF FOR INSERTION SEQUENCE IS3B-RELATED"/>
    <property type="match status" value="1"/>
</dbReference>